<reference evidence="13" key="1">
    <citation type="submission" date="2016-11" db="EMBL/GenBank/DDBJ databases">
        <title>Actinomyces gypaetusis sp. nov. isolated from Gypaetus barbatus in Qinghai Tibet Plateau China.</title>
        <authorList>
            <person name="Meng X."/>
        </authorList>
    </citation>
    <scope>NUCLEOTIDE SEQUENCE [LARGE SCALE GENOMIC DNA]</scope>
    <source>
        <strain evidence="13">DSM 15383</strain>
    </source>
</reference>
<dbReference type="GO" id="GO:0004134">
    <property type="term" value="F:4-alpha-glucanotransferase activity"/>
    <property type="evidence" value="ECO:0007669"/>
    <property type="project" value="UniProtKB-EC"/>
</dbReference>
<dbReference type="RefSeq" id="WP_075361589.1">
    <property type="nucleotide sequence ID" value="NZ_MPDM01000004.1"/>
</dbReference>
<comment type="similarity">
    <text evidence="2 10">Belongs to the disproportionating enzyme family.</text>
</comment>
<dbReference type="InterPro" id="IPR048458">
    <property type="entry name" value="MalQ_N"/>
</dbReference>
<comment type="caution">
    <text evidence="12">The sequence shown here is derived from an EMBL/GenBank/DDBJ whole genome shotgun (WGS) entry which is preliminary data.</text>
</comment>
<dbReference type="InterPro" id="IPR003385">
    <property type="entry name" value="Glyco_hydro_77"/>
</dbReference>
<evidence type="ECO:0000256" key="9">
    <source>
        <dbReference type="ARBA" id="ARBA00031501"/>
    </source>
</evidence>
<evidence type="ECO:0000256" key="8">
    <source>
        <dbReference type="ARBA" id="ARBA00031423"/>
    </source>
</evidence>
<evidence type="ECO:0000256" key="7">
    <source>
        <dbReference type="ARBA" id="ARBA00023277"/>
    </source>
</evidence>
<protein>
    <recommendedName>
        <fullName evidence="4 10">4-alpha-glucanotransferase</fullName>
        <ecNumber evidence="3 10">2.4.1.25</ecNumber>
    </recommendedName>
    <alternativeName>
        <fullName evidence="8 10">Amylomaltase</fullName>
    </alternativeName>
    <alternativeName>
        <fullName evidence="9 10">Disproportionating enzyme</fullName>
    </alternativeName>
</protein>
<feature type="domain" description="MalQ N-terminal beta-sandwich" evidence="11">
    <location>
        <begin position="78"/>
        <end position="169"/>
    </location>
</feature>
<evidence type="ECO:0000313" key="13">
    <source>
        <dbReference type="Proteomes" id="UP000186465"/>
    </source>
</evidence>
<dbReference type="AlphaFoldDB" id="A0A1Q5PPH8"/>
<name>A0A1Q5PPH8_9ACTO</name>
<evidence type="ECO:0000256" key="6">
    <source>
        <dbReference type="ARBA" id="ARBA00022679"/>
    </source>
</evidence>
<dbReference type="Pfam" id="PF21226">
    <property type="entry name" value="MalQ_N"/>
    <property type="match status" value="1"/>
</dbReference>
<evidence type="ECO:0000256" key="2">
    <source>
        <dbReference type="ARBA" id="ARBA00005684"/>
    </source>
</evidence>
<evidence type="ECO:0000256" key="10">
    <source>
        <dbReference type="RuleBase" id="RU361207"/>
    </source>
</evidence>
<evidence type="ECO:0000256" key="4">
    <source>
        <dbReference type="ARBA" id="ARBA00020295"/>
    </source>
</evidence>
<dbReference type="GO" id="GO:0005975">
    <property type="term" value="P:carbohydrate metabolic process"/>
    <property type="evidence" value="ECO:0007669"/>
    <property type="project" value="InterPro"/>
</dbReference>
<dbReference type="OrthoDB" id="9811841at2"/>
<accession>A0A1Q5PPH8</accession>
<dbReference type="PANTHER" id="PTHR32438">
    <property type="entry name" value="4-ALPHA-GLUCANOTRANSFERASE DPE1, CHLOROPLASTIC/AMYLOPLASTIC"/>
    <property type="match status" value="1"/>
</dbReference>
<dbReference type="NCBIfam" id="TIGR00217">
    <property type="entry name" value="malQ"/>
    <property type="match status" value="1"/>
</dbReference>
<evidence type="ECO:0000259" key="11">
    <source>
        <dbReference type="Pfam" id="PF21226"/>
    </source>
</evidence>
<dbReference type="STRING" id="156892.BM477_05070"/>
<gene>
    <name evidence="12" type="ORF">BM477_05070</name>
</gene>
<keyword evidence="7 10" id="KW-0119">Carbohydrate metabolism</keyword>
<dbReference type="EMBL" id="MPDM01000004">
    <property type="protein sequence ID" value="OKL49350.1"/>
    <property type="molecule type" value="Genomic_DNA"/>
</dbReference>
<sequence length="719" mass="81629">MAEHDWDDDRLAALRQLADQYGIATDFWDFQGTHRFVSTDTIIKVLLALGVEIEQSMSADRIYQMIESAKLRQWRQVLPPTTVIREGQESHLIVHVPDGQKVWVHLVLEDGSRWDLSQADIYVPPQEVDGVLTGRATFILPSHLPLGYHTAVSEHEDGKRHEAHLFVVPNTLHPKAFEHGRLWGVAAQLYSVLSQWGWGFGDAADLADLGTVCAEQGADFLLINPLHAAEPVAPVSDSPYLPVTRRFVNPQYIRPEWITEVAALTESQIHKLRKLAKSARKDMMKRDSLIHRDRSWTLKMEGLQLIYEAPRTYARQQAFERYRNECGQSLEDFALWCAIEEAKTTRELVGVSYRHDENVEEIAEELKDRVEFFVWLQWIIDEQLAQAQELSCAAGMKMGIMHDLAVGVHPSGSEKWSHPEYFAPGMQVGAPPDMYNQQGQNWSQPPWNPRMLEQTGYRPLREMLQAVLSHAGGVRIDHILGLFRLWWIPQDAAAADGTYVYYNHEAMVGILLLEAHRAGVVVVGEDLGTVEPWVLEYLSSRGILGTSIFWFERCQDGSLAYPDQYRRNALSTINTHDLPPTSGYLEGVHTDLRYELGLLVEDVEKVRAEDAQELHDMRQRMHELGILDREAEASSQEIIAALYEYVARTPSLLTAVSLVDVVGERRAQNQPGTFREYPNWCVPLGDCSGAAVRAEELPTHEGFLRIMGLMREAMNKYQA</sequence>
<organism evidence="12 13">
    <name type="scientific">Boudabousia marimammalium</name>
    <dbReference type="NCBI Taxonomy" id="156892"/>
    <lineage>
        <taxon>Bacteria</taxon>
        <taxon>Bacillati</taxon>
        <taxon>Actinomycetota</taxon>
        <taxon>Actinomycetes</taxon>
        <taxon>Actinomycetales</taxon>
        <taxon>Actinomycetaceae</taxon>
        <taxon>Boudabousia</taxon>
    </lineage>
</organism>
<proteinExistence type="inferred from homology"/>
<dbReference type="EC" id="2.4.1.25" evidence="3 10"/>
<evidence type="ECO:0000256" key="1">
    <source>
        <dbReference type="ARBA" id="ARBA00000439"/>
    </source>
</evidence>
<keyword evidence="13" id="KW-1185">Reference proteome</keyword>
<dbReference type="Pfam" id="PF02446">
    <property type="entry name" value="Glyco_hydro_77"/>
    <property type="match status" value="1"/>
</dbReference>
<dbReference type="InterPro" id="IPR017853">
    <property type="entry name" value="GH"/>
</dbReference>
<dbReference type="SUPFAM" id="SSF51445">
    <property type="entry name" value="(Trans)glycosidases"/>
    <property type="match status" value="1"/>
</dbReference>
<keyword evidence="5 10" id="KW-0328">Glycosyltransferase</keyword>
<dbReference type="Proteomes" id="UP000186465">
    <property type="component" value="Unassembled WGS sequence"/>
</dbReference>
<keyword evidence="6 10" id="KW-0808">Transferase</keyword>
<dbReference type="PANTHER" id="PTHR32438:SF5">
    <property type="entry name" value="4-ALPHA-GLUCANOTRANSFERASE DPE1, CHLOROPLASTIC_AMYLOPLASTIC"/>
    <property type="match status" value="1"/>
</dbReference>
<dbReference type="Gene3D" id="3.20.20.80">
    <property type="entry name" value="Glycosidases"/>
    <property type="match status" value="1"/>
</dbReference>
<evidence type="ECO:0000256" key="3">
    <source>
        <dbReference type="ARBA" id="ARBA00012560"/>
    </source>
</evidence>
<comment type="catalytic activity">
    <reaction evidence="1 10">
        <text>Transfers a segment of a (1-&gt;4)-alpha-D-glucan to a new position in an acceptor, which may be glucose or a (1-&gt;4)-alpha-D-glucan.</text>
        <dbReference type="EC" id="2.4.1.25"/>
    </reaction>
</comment>
<evidence type="ECO:0000313" key="12">
    <source>
        <dbReference type="EMBL" id="OKL49350.1"/>
    </source>
</evidence>
<evidence type="ECO:0000256" key="5">
    <source>
        <dbReference type="ARBA" id="ARBA00022676"/>
    </source>
</evidence>